<dbReference type="AlphaFoldDB" id="A0A1G8QUA2"/>
<accession>A0A1G8QUA2</accession>
<dbReference type="EMBL" id="FNDO01000118">
    <property type="protein sequence ID" value="SDJ08287.1"/>
    <property type="molecule type" value="Genomic_DNA"/>
</dbReference>
<evidence type="ECO:0000313" key="1">
    <source>
        <dbReference type="EMBL" id="SDJ08287.1"/>
    </source>
</evidence>
<proteinExistence type="predicted"/>
<sequence length="175" mass="19965">MIQHRGQAAILLARMNRSSKQLRYYGNTQMDLVPSAIAELMPDMLKWANDVYEYWLSHSEPILGAEIEKVDDLDFLQNYLNEQSEKLTSKHQILLHEYTSLMGDMKDRADRVLKQSIGGNLNITMGLNELGAEKEMINAQEAGYLDYKFQPIEGMSRAQLKTLAFAIGTRINIPL</sequence>
<gene>
    <name evidence="1" type="ORF">SAMN05192582_111811</name>
</gene>
<reference evidence="1 2" key="1">
    <citation type="submission" date="2016-10" db="EMBL/GenBank/DDBJ databases">
        <authorList>
            <person name="de Groot N.N."/>
        </authorList>
    </citation>
    <scope>NUCLEOTIDE SEQUENCE [LARGE SCALE GENOMIC DNA]</scope>
    <source>
        <strain evidence="1 2">NLAE-zl-C57</strain>
    </source>
</reference>
<name>A0A1G8QUA2_BACOV</name>
<protein>
    <submittedName>
        <fullName evidence="1">Uncharacterized protein</fullName>
    </submittedName>
</protein>
<dbReference type="Proteomes" id="UP000181870">
    <property type="component" value="Unassembled WGS sequence"/>
</dbReference>
<dbReference type="RefSeq" id="WP_074638897.1">
    <property type="nucleotide sequence ID" value="NZ_FNDO01000118.1"/>
</dbReference>
<organism evidence="1 2">
    <name type="scientific">Bacteroides ovatus</name>
    <dbReference type="NCBI Taxonomy" id="28116"/>
    <lineage>
        <taxon>Bacteria</taxon>
        <taxon>Pseudomonadati</taxon>
        <taxon>Bacteroidota</taxon>
        <taxon>Bacteroidia</taxon>
        <taxon>Bacteroidales</taxon>
        <taxon>Bacteroidaceae</taxon>
        <taxon>Bacteroides</taxon>
    </lineage>
</organism>
<evidence type="ECO:0000313" key="2">
    <source>
        <dbReference type="Proteomes" id="UP000181870"/>
    </source>
</evidence>